<protein>
    <submittedName>
        <fullName evidence="2">YlmC/YmxH family sporulation protein</fullName>
    </submittedName>
</protein>
<dbReference type="PANTHER" id="PTHR40061:SF1">
    <property type="entry name" value="SPORULATION PROTEIN YLMC-RELATED"/>
    <property type="match status" value="1"/>
</dbReference>
<dbReference type="EMBL" id="DVOL01000048">
    <property type="protein sequence ID" value="HIV10811.1"/>
    <property type="molecule type" value="Genomic_DNA"/>
</dbReference>
<evidence type="ECO:0000313" key="3">
    <source>
        <dbReference type="Proteomes" id="UP000823960"/>
    </source>
</evidence>
<accession>A0A9D1T459</accession>
<reference evidence="2" key="1">
    <citation type="submission" date="2020-10" db="EMBL/GenBank/DDBJ databases">
        <authorList>
            <person name="Gilroy R."/>
        </authorList>
    </citation>
    <scope>NUCLEOTIDE SEQUENCE</scope>
    <source>
        <strain evidence="2">1370</strain>
    </source>
</reference>
<dbReference type="SUPFAM" id="SSF50346">
    <property type="entry name" value="PRC-barrel domain"/>
    <property type="match status" value="1"/>
</dbReference>
<dbReference type="Pfam" id="PF05239">
    <property type="entry name" value="PRC"/>
    <property type="match status" value="1"/>
</dbReference>
<comment type="caution">
    <text evidence="2">The sequence shown here is derived from an EMBL/GenBank/DDBJ whole genome shotgun (WGS) entry which is preliminary data.</text>
</comment>
<dbReference type="PANTHER" id="PTHR40061">
    <property type="entry name" value="SPORULATION PROTEIN YLMC-RELATED"/>
    <property type="match status" value="1"/>
</dbReference>
<evidence type="ECO:0000313" key="2">
    <source>
        <dbReference type="EMBL" id="HIV10811.1"/>
    </source>
</evidence>
<name>A0A9D1T459_9FIRM</name>
<dbReference type="InterPro" id="IPR027275">
    <property type="entry name" value="PRC-brl_dom"/>
</dbReference>
<evidence type="ECO:0000259" key="1">
    <source>
        <dbReference type="Pfam" id="PF05239"/>
    </source>
</evidence>
<reference evidence="2" key="2">
    <citation type="journal article" date="2021" name="PeerJ">
        <title>Extensive microbial diversity within the chicken gut microbiome revealed by metagenomics and culture.</title>
        <authorList>
            <person name="Gilroy R."/>
            <person name="Ravi A."/>
            <person name="Getino M."/>
            <person name="Pursley I."/>
            <person name="Horton D.L."/>
            <person name="Alikhan N.F."/>
            <person name="Baker D."/>
            <person name="Gharbi K."/>
            <person name="Hall N."/>
            <person name="Watson M."/>
            <person name="Adriaenssens E.M."/>
            <person name="Foster-Nyarko E."/>
            <person name="Jarju S."/>
            <person name="Secka A."/>
            <person name="Antonio M."/>
            <person name="Oren A."/>
            <person name="Chaudhuri R.R."/>
            <person name="La Ragione R."/>
            <person name="Hildebrand F."/>
            <person name="Pallen M.J."/>
        </authorList>
    </citation>
    <scope>NUCLEOTIDE SEQUENCE</scope>
    <source>
        <strain evidence="2">1370</strain>
    </source>
</reference>
<proteinExistence type="predicted"/>
<gene>
    <name evidence="2" type="ORF">IAD28_03840</name>
</gene>
<dbReference type="InterPro" id="IPR011033">
    <property type="entry name" value="PRC_barrel-like_sf"/>
</dbReference>
<feature type="domain" description="PRC-barrel" evidence="1">
    <location>
        <begin position="5"/>
        <end position="76"/>
    </location>
</feature>
<dbReference type="Gene3D" id="2.30.30.240">
    <property type="entry name" value="PRC-barrel domain"/>
    <property type="match status" value="1"/>
</dbReference>
<dbReference type="InterPro" id="IPR014238">
    <property type="entry name" value="Spore_YlmC/YmxH"/>
</dbReference>
<organism evidence="2 3">
    <name type="scientific">Candidatus Faeciplasma avium</name>
    <dbReference type="NCBI Taxonomy" id="2840798"/>
    <lineage>
        <taxon>Bacteria</taxon>
        <taxon>Bacillati</taxon>
        <taxon>Bacillota</taxon>
        <taxon>Clostridia</taxon>
        <taxon>Eubacteriales</taxon>
        <taxon>Oscillospiraceae</taxon>
        <taxon>Oscillospiraceae incertae sedis</taxon>
        <taxon>Candidatus Faeciplasma</taxon>
    </lineage>
</organism>
<dbReference type="AlphaFoldDB" id="A0A9D1T459"/>
<sequence>MKCTLRELRGKDVVETKTGSLLGRIDDLEINRESSKVESVIVYGRPRLFGLLGRDSDIIIPFSDIELIGRDTILISKDSLIEYKDSQIGAPYQEGVKKMKKALDN</sequence>
<dbReference type="Proteomes" id="UP000823960">
    <property type="component" value="Unassembled WGS sequence"/>
</dbReference>
<dbReference type="NCBIfam" id="TIGR02888">
    <property type="entry name" value="spore_YlmC_YmxH"/>
    <property type="match status" value="1"/>
</dbReference>